<keyword evidence="4" id="KW-1185">Reference proteome</keyword>
<dbReference type="OrthoDB" id="4460589at2"/>
<feature type="region of interest" description="Disordered" evidence="1">
    <location>
        <begin position="13"/>
        <end position="334"/>
    </location>
</feature>
<feature type="compositionally biased region" description="Basic and acidic residues" evidence="1">
    <location>
        <begin position="293"/>
        <end position="311"/>
    </location>
</feature>
<reference evidence="3 4" key="1">
    <citation type="submission" date="2016-10" db="EMBL/GenBank/DDBJ databases">
        <authorList>
            <person name="de Groot N.N."/>
        </authorList>
    </citation>
    <scope>NUCLEOTIDE SEQUENCE [LARGE SCALE GENOMIC DNA]</scope>
    <source>
        <strain evidence="3 4">DSM 44892</strain>
    </source>
</reference>
<sequence>MTDDTQQISVAELLKRNGQQVGESRGGRRRRGVAGGISVAELTGEIPVVRDENPRAADRDDEVEAPADQGTDAARSDGPSTRASRRRAEEAEQQTQTPATGSSDAASASAEPVSPARPATPQARPATPPAKPATPPAKPATPQAKPATPPAKPATQVSAPALDSAPTQVRPPLPSRRAPLSPAPVDPASGAADEDDDEPVASRPSFRAPGPKSPSRDNQGAWISHSAARGRAAVPRTDEKGSDPVEIETVTAESSPRSGADEPADEKPTFRPEPALLSGSTLAGDLLRQSRRAHTERDEEEARAAEAKAEATAEAGTAEDAADDDAPEDEARSSTREWLVLAGQGVAAVIAGALMFKGFEKLWDTLPWVALILAVLVIVGLVAMVRILRRTDDITSFVIAVVVGMIVTLGPLAFMLASG</sequence>
<dbReference type="Proteomes" id="UP000183263">
    <property type="component" value="Unassembled WGS sequence"/>
</dbReference>
<feature type="compositionally biased region" description="Basic and acidic residues" evidence="1">
    <location>
        <begin position="48"/>
        <end position="58"/>
    </location>
</feature>
<evidence type="ECO:0000256" key="1">
    <source>
        <dbReference type="SAM" id="MobiDB-lite"/>
    </source>
</evidence>
<feature type="compositionally biased region" description="Pro residues" evidence="1">
    <location>
        <begin position="126"/>
        <end position="139"/>
    </location>
</feature>
<proteinExistence type="predicted"/>
<evidence type="ECO:0000313" key="4">
    <source>
        <dbReference type="Proteomes" id="UP000183263"/>
    </source>
</evidence>
<protein>
    <submittedName>
        <fullName evidence="3">Uncharacterized protein</fullName>
    </submittedName>
</protein>
<feature type="transmembrane region" description="Helical" evidence="2">
    <location>
        <begin position="338"/>
        <end position="356"/>
    </location>
</feature>
<gene>
    <name evidence="3" type="ORF">SAMN05444695_10663</name>
</gene>
<keyword evidence="2" id="KW-0472">Membrane</keyword>
<keyword evidence="2" id="KW-0812">Transmembrane</keyword>
<dbReference type="AlphaFoldDB" id="A0A1G8J4C2"/>
<keyword evidence="2" id="KW-1133">Transmembrane helix</keyword>
<organism evidence="3 4">
    <name type="scientific">Rhodococcus triatomae</name>
    <dbReference type="NCBI Taxonomy" id="300028"/>
    <lineage>
        <taxon>Bacteria</taxon>
        <taxon>Bacillati</taxon>
        <taxon>Actinomycetota</taxon>
        <taxon>Actinomycetes</taxon>
        <taxon>Mycobacteriales</taxon>
        <taxon>Nocardiaceae</taxon>
        <taxon>Rhodococcus</taxon>
    </lineage>
</organism>
<evidence type="ECO:0000256" key="2">
    <source>
        <dbReference type="SAM" id="Phobius"/>
    </source>
</evidence>
<dbReference type="RefSeq" id="WP_072738442.1">
    <property type="nucleotide sequence ID" value="NZ_CP048813.1"/>
</dbReference>
<feature type="transmembrane region" description="Helical" evidence="2">
    <location>
        <begin position="368"/>
        <end position="388"/>
    </location>
</feature>
<evidence type="ECO:0000313" key="3">
    <source>
        <dbReference type="EMBL" id="SDI26074.1"/>
    </source>
</evidence>
<accession>A0A1G8J4C2</accession>
<feature type="compositionally biased region" description="Low complexity" evidence="1">
    <location>
        <begin position="93"/>
        <end position="125"/>
    </location>
</feature>
<name>A0A1G8J4C2_9NOCA</name>
<feature type="transmembrane region" description="Helical" evidence="2">
    <location>
        <begin position="394"/>
        <end position="417"/>
    </location>
</feature>
<dbReference type="EMBL" id="FNDN01000006">
    <property type="protein sequence ID" value="SDI26074.1"/>
    <property type="molecule type" value="Genomic_DNA"/>
</dbReference>